<keyword evidence="4 5" id="KW-0720">Serine protease</keyword>
<evidence type="ECO:0000259" key="7">
    <source>
        <dbReference type="Pfam" id="PF24476"/>
    </source>
</evidence>
<evidence type="ECO:0000256" key="3">
    <source>
        <dbReference type="ARBA" id="ARBA00022801"/>
    </source>
</evidence>
<dbReference type="Pfam" id="PF00082">
    <property type="entry name" value="Peptidase_S8"/>
    <property type="match status" value="1"/>
</dbReference>
<dbReference type="CDD" id="cd00306">
    <property type="entry name" value="Peptidases_S8_S53"/>
    <property type="match status" value="1"/>
</dbReference>
<feature type="active site" description="Charge relay system" evidence="5">
    <location>
        <position position="567"/>
    </location>
</feature>
<keyword evidence="3 5" id="KW-0378">Hydrolase</keyword>
<protein>
    <submittedName>
        <fullName evidence="8">Uncharacterized protein</fullName>
    </submittedName>
</protein>
<name>G9P8Y4_HYPAI</name>
<proteinExistence type="inferred from homology"/>
<evidence type="ECO:0000256" key="5">
    <source>
        <dbReference type="PROSITE-ProRule" id="PRU01240"/>
    </source>
</evidence>
<sequence>MTIDEPISILLSSHAAKLSEAIFGVLAKGRLKPSDLGYKVANDIAVRLYLINTYLDSLPPYWIELDVEQLCHSILRDLQATTQPAKESTSAALHINLPFFKSPFNQKNQSDPETCLVAFFKTRIENARGLEFACDDLIGMLTKEENNTDELSEYAQQHLDIPFISDDDNDTIFKALQHITQCEPASHEFSSTISPSELESQAIRHPARLCLHDLPDSTSYNILVLISAIDMALWQEFCLKIQPKSSSDDGQELLGRGGFCRILEREITARLFLSFNYDTNLSLLNESQVLKQFLQAGPGQSLKSILRHYDLTPKDKVMLSYALARSYWQYYDSELLRIKWTSDTIWFMPEKESIEHEGQLPLCAYLSLPFDIPGNITPDIITEALMNHRCPRIFDIGILLLEIGLATDELVELEKGHWDGFTNKNYFDRAVKFCLNSENFIPPSKPVKPFRGSVKLSSEPTTALDSRAGILARRKIFYKNVVRPLAWLAKRGFRVQAGDITYVRKKPDSSIPEEVSDPIAQPEPGALFHSAIDSRMWLQDLKRISEQVERKRRACKVAAQVRIAILDTGCDEDFIAFQGRKEQFAMGKDFVNPGATTMTDSFGHGTLMVRLIMVCAPGAEIQVVRVAENTKMLEKNRENIKEAILWAGRTGKADIISMSFGFAFDDQGIHEAIETVQKERQGDVIFLASAGNSSTDNESFPARHHAVISVYATNRHGTFLPSNSASTTNGAAVLGTYGDDIPDYIREEFRTTYPDVCQPGSSVATAIMAGISATMLIYTTILPSLVSLQGKPASSAFQRLRTTKGMEKILYRLVQQVPEHPRLNAVKPAWFWKSRPNDMSRCMAFCDALADLGLS</sequence>
<dbReference type="EMBL" id="ABDG02000027">
    <property type="protein sequence ID" value="EHK41856.1"/>
    <property type="molecule type" value="Genomic_DNA"/>
</dbReference>
<evidence type="ECO:0000313" key="9">
    <source>
        <dbReference type="Proteomes" id="UP000005426"/>
    </source>
</evidence>
<dbReference type="HOGENOM" id="CLU_009240_2_0_1"/>
<dbReference type="OMA" id="YWIEPEV"/>
<evidence type="ECO:0000256" key="4">
    <source>
        <dbReference type="ARBA" id="ARBA00022825"/>
    </source>
</evidence>
<comment type="similarity">
    <text evidence="1 5">Belongs to the peptidase S8 family.</text>
</comment>
<dbReference type="Pfam" id="PF24476">
    <property type="entry name" value="DUF7580"/>
    <property type="match status" value="1"/>
</dbReference>
<evidence type="ECO:0000256" key="2">
    <source>
        <dbReference type="ARBA" id="ARBA00022670"/>
    </source>
</evidence>
<dbReference type="eggNOG" id="ENOG502S0RE">
    <property type="taxonomic scope" value="Eukaryota"/>
</dbReference>
<reference evidence="8 9" key="1">
    <citation type="journal article" date="2011" name="Genome Biol.">
        <title>Comparative genome sequence analysis underscores mycoparasitism as the ancestral life style of Trichoderma.</title>
        <authorList>
            <person name="Kubicek C.P."/>
            <person name="Herrera-Estrella A."/>
            <person name="Seidl-Seiboth V."/>
            <person name="Martinez D.A."/>
            <person name="Druzhinina I.S."/>
            <person name="Thon M."/>
            <person name="Zeilinger S."/>
            <person name="Casas-Flores S."/>
            <person name="Horwitz B.A."/>
            <person name="Mukherjee P.K."/>
            <person name="Mukherjee M."/>
            <person name="Kredics L."/>
            <person name="Alcaraz L.D."/>
            <person name="Aerts A."/>
            <person name="Antal Z."/>
            <person name="Atanasova L."/>
            <person name="Cervantes-Badillo M.G."/>
            <person name="Challacombe J."/>
            <person name="Chertkov O."/>
            <person name="McCluskey K."/>
            <person name="Coulpier F."/>
            <person name="Deshpande N."/>
            <person name="von Doehren H."/>
            <person name="Ebbole D.J."/>
            <person name="Esquivel-Naranjo E.U."/>
            <person name="Fekete E."/>
            <person name="Flipphi M."/>
            <person name="Glaser F."/>
            <person name="Gomez-Rodriguez E.Y."/>
            <person name="Gruber S."/>
            <person name="Han C."/>
            <person name="Henrissat B."/>
            <person name="Hermosa R."/>
            <person name="Hernandez-Onate M."/>
            <person name="Karaffa L."/>
            <person name="Kosti I."/>
            <person name="Le Crom S."/>
            <person name="Lindquist E."/>
            <person name="Lucas S."/>
            <person name="Luebeck M."/>
            <person name="Luebeck P.S."/>
            <person name="Margeot A."/>
            <person name="Metz B."/>
            <person name="Misra M."/>
            <person name="Nevalainen H."/>
            <person name="Omann M."/>
            <person name="Packer N."/>
            <person name="Perrone G."/>
            <person name="Uresti-Rivera E.E."/>
            <person name="Salamov A."/>
            <person name="Schmoll M."/>
            <person name="Seiboth B."/>
            <person name="Shapiro H."/>
            <person name="Sukno S."/>
            <person name="Tamayo-Ramos J.A."/>
            <person name="Tisch D."/>
            <person name="Wiest A."/>
            <person name="Wilkinson H.H."/>
            <person name="Zhang M."/>
            <person name="Coutinho P.M."/>
            <person name="Kenerley C.M."/>
            <person name="Monte E."/>
            <person name="Baker S.E."/>
            <person name="Grigoriev I.V."/>
        </authorList>
    </citation>
    <scope>NUCLEOTIDE SEQUENCE [LARGE SCALE GENOMIC DNA]</scope>
    <source>
        <strain evidence="9">ATCC 20476 / IMI 206040</strain>
    </source>
</reference>
<evidence type="ECO:0000313" key="8">
    <source>
        <dbReference type="EMBL" id="EHK41856.1"/>
    </source>
</evidence>
<feature type="domain" description="DUF7580" evidence="7">
    <location>
        <begin position="203"/>
        <end position="455"/>
    </location>
</feature>
<dbReference type="AlphaFoldDB" id="G9P8Y4"/>
<dbReference type="OrthoDB" id="206201at2759"/>
<dbReference type="InterPro" id="IPR056002">
    <property type="entry name" value="DUF7580"/>
</dbReference>
<dbReference type="PANTHER" id="PTHR43806">
    <property type="entry name" value="PEPTIDASE S8"/>
    <property type="match status" value="1"/>
</dbReference>
<dbReference type="GO" id="GO:0006508">
    <property type="term" value="P:proteolysis"/>
    <property type="evidence" value="ECO:0007669"/>
    <property type="project" value="UniProtKB-KW"/>
</dbReference>
<accession>G9P8Y4</accession>
<dbReference type="InterPro" id="IPR050131">
    <property type="entry name" value="Peptidase_S8_subtilisin-like"/>
</dbReference>
<evidence type="ECO:0000259" key="6">
    <source>
        <dbReference type="Pfam" id="PF00082"/>
    </source>
</evidence>
<dbReference type="InterPro" id="IPR000209">
    <property type="entry name" value="Peptidase_S8/S53_dom"/>
</dbReference>
<keyword evidence="9" id="KW-1185">Reference proteome</keyword>
<organism evidence="8 9">
    <name type="scientific">Hypocrea atroviridis (strain ATCC 20476 / IMI 206040)</name>
    <name type="common">Trichoderma atroviride</name>
    <dbReference type="NCBI Taxonomy" id="452589"/>
    <lineage>
        <taxon>Eukaryota</taxon>
        <taxon>Fungi</taxon>
        <taxon>Dikarya</taxon>
        <taxon>Ascomycota</taxon>
        <taxon>Pezizomycotina</taxon>
        <taxon>Sordariomycetes</taxon>
        <taxon>Hypocreomycetidae</taxon>
        <taxon>Hypocreales</taxon>
        <taxon>Hypocreaceae</taxon>
        <taxon>Trichoderma</taxon>
    </lineage>
</organism>
<feature type="domain" description="Peptidase S8/S53" evidence="6">
    <location>
        <begin position="560"/>
        <end position="775"/>
    </location>
</feature>
<feature type="active site" description="Charge relay system" evidence="5">
    <location>
        <position position="762"/>
    </location>
</feature>
<dbReference type="Gene3D" id="3.40.50.200">
    <property type="entry name" value="Peptidase S8/S53 domain"/>
    <property type="match status" value="1"/>
</dbReference>
<dbReference type="PANTHER" id="PTHR43806:SF11">
    <property type="entry name" value="CEREVISIN-RELATED"/>
    <property type="match status" value="1"/>
</dbReference>
<dbReference type="STRING" id="452589.G9P8Y4"/>
<dbReference type="Proteomes" id="UP000005426">
    <property type="component" value="Unassembled WGS sequence"/>
</dbReference>
<dbReference type="SUPFAM" id="SSF52743">
    <property type="entry name" value="Subtilisin-like"/>
    <property type="match status" value="1"/>
</dbReference>
<dbReference type="InterPro" id="IPR036852">
    <property type="entry name" value="Peptidase_S8/S53_dom_sf"/>
</dbReference>
<comment type="caution">
    <text evidence="8">The sequence shown here is derived from an EMBL/GenBank/DDBJ whole genome shotgun (WGS) entry which is preliminary data.</text>
</comment>
<evidence type="ECO:0000256" key="1">
    <source>
        <dbReference type="ARBA" id="ARBA00011073"/>
    </source>
</evidence>
<dbReference type="GO" id="GO:0004252">
    <property type="term" value="F:serine-type endopeptidase activity"/>
    <property type="evidence" value="ECO:0007669"/>
    <property type="project" value="UniProtKB-UniRule"/>
</dbReference>
<dbReference type="PROSITE" id="PS51892">
    <property type="entry name" value="SUBTILASE"/>
    <property type="match status" value="1"/>
</dbReference>
<keyword evidence="2 5" id="KW-0645">Protease</keyword>
<gene>
    <name evidence="8" type="ORF">TRIATDRAFT_322010</name>
</gene>
<feature type="active site" description="Charge relay system" evidence="5">
    <location>
        <position position="604"/>
    </location>
</feature>